<comment type="caution">
    <text evidence="2">The sequence shown here is derived from an EMBL/GenBank/DDBJ whole genome shotgun (WGS) entry which is preliminary data.</text>
</comment>
<dbReference type="Proteomes" id="UP000287447">
    <property type="component" value="Unassembled WGS sequence"/>
</dbReference>
<dbReference type="EMBL" id="SADE01000004">
    <property type="protein sequence ID" value="RVU33907.1"/>
    <property type="molecule type" value="Genomic_DNA"/>
</dbReference>
<dbReference type="InterPro" id="IPR029069">
    <property type="entry name" value="HotDog_dom_sf"/>
</dbReference>
<dbReference type="Pfam" id="PF13452">
    <property type="entry name" value="FAS1_DH_region"/>
    <property type="match status" value="1"/>
</dbReference>
<dbReference type="PANTHER" id="PTHR28152">
    <property type="entry name" value="HYDROXYACYL-THIOESTER DEHYDRATASE TYPE 2, MITOCHONDRIAL"/>
    <property type="match status" value="1"/>
</dbReference>
<feature type="domain" description="FAS1-like dehydratase" evidence="1">
    <location>
        <begin position="83"/>
        <end position="137"/>
    </location>
</feature>
<evidence type="ECO:0000313" key="3">
    <source>
        <dbReference type="Proteomes" id="UP000287447"/>
    </source>
</evidence>
<dbReference type="Gene3D" id="3.10.129.10">
    <property type="entry name" value="Hotdog Thioesterase"/>
    <property type="match status" value="1"/>
</dbReference>
<dbReference type="SUPFAM" id="SSF54637">
    <property type="entry name" value="Thioesterase/thiol ester dehydrase-isomerase"/>
    <property type="match status" value="2"/>
</dbReference>
<dbReference type="RefSeq" id="WP_127767937.1">
    <property type="nucleotide sequence ID" value="NZ_SADE01000004.1"/>
</dbReference>
<name>A0A437QH57_9PROT</name>
<gene>
    <name evidence="2" type="ORF">EOI86_22510</name>
</gene>
<evidence type="ECO:0000313" key="2">
    <source>
        <dbReference type="EMBL" id="RVU33907.1"/>
    </source>
</evidence>
<dbReference type="GO" id="GO:0019171">
    <property type="term" value="F:(3R)-hydroxyacyl-[acyl-carrier-protein] dehydratase activity"/>
    <property type="evidence" value="ECO:0007669"/>
    <property type="project" value="TreeGrafter"/>
</dbReference>
<dbReference type="AlphaFoldDB" id="A0A437QH57"/>
<dbReference type="InterPro" id="IPR039569">
    <property type="entry name" value="FAS1-like_DH_region"/>
</dbReference>
<organism evidence="2 3">
    <name type="scientific">Hwanghaeella grinnelliae</name>
    <dbReference type="NCBI Taxonomy" id="2500179"/>
    <lineage>
        <taxon>Bacteria</taxon>
        <taxon>Pseudomonadati</taxon>
        <taxon>Pseudomonadota</taxon>
        <taxon>Alphaproteobacteria</taxon>
        <taxon>Rhodospirillales</taxon>
        <taxon>Rhodospirillaceae</taxon>
        <taxon>Hwanghaeella</taxon>
    </lineage>
</organism>
<protein>
    <submittedName>
        <fullName evidence="2">Acyl-CoA dehydrogenase</fullName>
    </submittedName>
</protein>
<dbReference type="OrthoDB" id="7183822at2"/>
<reference evidence="3" key="1">
    <citation type="submission" date="2019-01" db="EMBL/GenBank/DDBJ databases">
        <title>Gri0909 isolated from a small marine red alga.</title>
        <authorList>
            <person name="Kim J."/>
            <person name="Jeong S.E."/>
            <person name="Jeon C.O."/>
        </authorList>
    </citation>
    <scope>NUCLEOTIDE SEQUENCE [LARGE SCALE GENOMIC DNA]</scope>
    <source>
        <strain evidence="3">Gri0909</strain>
    </source>
</reference>
<accession>A0A437QH57</accession>
<sequence>MADAQNPTPGSDFSEAVGRTEESFDCIALDRACAMAATLGLGQPPSAGDPLPPGWHWLFFNRFAPRGELGADGHPKRGGFIPDVGLPRRMWAGGRLQYLAPLAIGADVARHSEILSIQAKEGRAGRLVFVTIRHRISSGGTLCIEEEQDIVYREADTGQGPKPTPAAAPEGAAWSEEVTADPVLLFRYSALTSNGHRIHYDQPYARAEEGYRDLVVHGPLISTLLQNFAASLKPGAALARFDYRGMAPLFVDRPFRIEAAEGEGPDELVLWAKGPDGEHAMKAFAVFS</sequence>
<proteinExistence type="predicted"/>
<keyword evidence="3" id="KW-1185">Reference proteome</keyword>
<dbReference type="PANTHER" id="PTHR28152:SF1">
    <property type="entry name" value="HYDROXYACYL-THIOESTER DEHYDRATASE TYPE 2, MITOCHONDRIAL"/>
    <property type="match status" value="1"/>
</dbReference>
<dbReference type="InterPro" id="IPR052741">
    <property type="entry name" value="Mitochondrial_HTD2"/>
</dbReference>
<evidence type="ECO:0000259" key="1">
    <source>
        <dbReference type="Pfam" id="PF13452"/>
    </source>
</evidence>